<dbReference type="Pfam" id="PF00078">
    <property type="entry name" value="RVT_1"/>
    <property type="match status" value="1"/>
</dbReference>
<evidence type="ECO:0000256" key="6">
    <source>
        <dbReference type="ARBA" id="ARBA00022759"/>
    </source>
</evidence>
<reference evidence="10 11" key="1">
    <citation type="submission" date="2018-07" db="EMBL/GenBank/DDBJ databases">
        <title>A high quality draft genome assembly of the barn swallow (H. rustica rustica).</title>
        <authorList>
            <person name="Formenti G."/>
            <person name="Chiara M."/>
            <person name="Poveda L."/>
            <person name="Francoijs K.-J."/>
            <person name="Bonisoli-Alquati A."/>
            <person name="Canova L."/>
            <person name="Gianfranceschi L."/>
            <person name="Horner D.S."/>
            <person name="Saino N."/>
        </authorList>
    </citation>
    <scope>NUCLEOTIDE SEQUENCE [LARGE SCALE GENOMIC DNA]</scope>
    <source>
        <strain evidence="10">Chelidonia</strain>
        <tissue evidence="10">Blood</tissue>
    </source>
</reference>
<accession>A0A3M0L480</accession>
<dbReference type="SUPFAM" id="SSF56672">
    <property type="entry name" value="DNA/RNA polymerases"/>
    <property type="match status" value="1"/>
</dbReference>
<dbReference type="GO" id="GO:0003964">
    <property type="term" value="F:RNA-directed DNA polymerase activity"/>
    <property type="evidence" value="ECO:0007669"/>
    <property type="project" value="UniProtKB-KW"/>
</dbReference>
<name>A0A3M0L480_HIRRU</name>
<dbReference type="InterPro" id="IPR043502">
    <property type="entry name" value="DNA/RNA_pol_sf"/>
</dbReference>
<evidence type="ECO:0000256" key="3">
    <source>
        <dbReference type="ARBA" id="ARBA00022679"/>
    </source>
</evidence>
<proteinExistence type="inferred from homology"/>
<dbReference type="OrthoDB" id="9838443at2759"/>
<evidence type="ECO:0000313" key="10">
    <source>
        <dbReference type="EMBL" id="RMC19841.1"/>
    </source>
</evidence>
<dbReference type="InterPro" id="IPR043128">
    <property type="entry name" value="Rev_trsase/Diguanyl_cyclase"/>
</dbReference>
<keyword evidence="11" id="KW-1185">Reference proteome</keyword>
<keyword evidence="8" id="KW-0695">RNA-directed DNA polymerase</keyword>
<evidence type="ECO:0000256" key="8">
    <source>
        <dbReference type="ARBA" id="ARBA00022918"/>
    </source>
</evidence>
<dbReference type="EC" id="3.1.26.4" evidence="2"/>
<dbReference type="PANTHER" id="PTHR41694:SF3">
    <property type="entry name" value="RNA-DIRECTED DNA POLYMERASE-RELATED"/>
    <property type="match status" value="1"/>
</dbReference>
<evidence type="ECO:0000259" key="9">
    <source>
        <dbReference type="PROSITE" id="PS50878"/>
    </source>
</evidence>
<evidence type="ECO:0000256" key="7">
    <source>
        <dbReference type="ARBA" id="ARBA00022801"/>
    </source>
</evidence>
<evidence type="ECO:0000256" key="1">
    <source>
        <dbReference type="ARBA" id="ARBA00010879"/>
    </source>
</evidence>
<dbReference type="PANTHER" id="PTHR41694">
    <property type="entry name" value="ENDOGENOUS RETROVIRUS GROUP K MEMBER POL PROTEIN"/>
    <property type="match status" value="1"/>
</dbReference>
<sequence length="307" mass="35285">MKTSLVICQWYVASLLSPVRVATEKAIIHHYMDDVLVCAPTDDVLSHALDLTINALVVAGFKLQEDKVQRMPPWMYLGLEIGKRTIVPQKLEIKAKIKTLTDVHQLCGALNWGQERSYQFVYQTKDVYTAKIWCGRIAHVEMASTTDRKPLALPKDEEVTRQAMLQNRAAVDYLLLLHGHRCEEFEGLYCFNLSTKAEDVHKAIQSIRGMVEDIKKETGDWLSGMFGNWDISGDNGAMLIGKNDFYKQKHQRILRDQVSWQQQLINHIKQSIPLLRKVRVAPETQLLLPHMYSEFSGALRHDKVEEW</sequence>
<keyword evidence="3" id="KW-0808">Transferase</keyword>
<comment type="similarity">
    <text evidence="1">Belongs to the beta type-B retroviral polymerase family. HERV class-II K(HML-2) pol subfamily.</text>
</comment>
<dbReference type="GO" id="GO:0035613">
    <property type="term" value="F:RNA stem-loop binding"/>
    <property type="evidence" value="ECO:0007669"/>
    <property type="project" value="TreeGrafter"/>
</dbReference>
<keyword evidence="7" id="KW-0378">Hydrolase</keyword>
<dbReference type="Gene3D" id="1.10.287.210">
    <property type="match status" value="1"/>
</dbReference>
<protein>
    <recommendedName>
        <fullName evidence="2">ribonuclease H</fullName>
        <ecNumber evidence="2">3.1.26.4</ecNumber>
    </recommendedName>
</protein>
<dbReference type="PROSITE" id="PS50878">
    <property type="entry name" value="RT_POL"/>
    <property type="match status" value="1"/>
</dbReference>
<keyword evidence="6" id="KW-0255">Endonuclease</keyword>
<dbReference type="EMBL" id="QRBI01000094">
    <property type="protein sequence ID" value="RMC19841.1"/>
    <property type="molecule type" value="Genomic_DNA"/>
</dbReference>
<dbReference type="AlphaFoldDB" id="A0A3M0L480"/>
<dbReference type="InterPro" id="IPR000477">
    <property type="entry name" value="RT_dom"/>
</dbReference>
<keyword evidence="4" id="KW-0548">Nucleotidyltransferase</keyword>
<keyword evidence="5" id="KW-0540">Nuclease</keyword>
<dbReference type="GO" id="GO:0004523">
    <property type="term" value="F:RNA-DNA hybrid ribonuclease activity"/>
    <property type="evidence" value="ECO:0007669"/>
    <property type="project" value="UniProtKB-EC"/>
</dbReference>
<feature type="domain" description="Reverse transcriptase" evidence="9">
    <location>
        <begin position="1"/>
        <end position="81"/>
    </location>
</feature>
<dbReference type="Proteomes" id="UP000269221">
    <property type="component" value="Unassembled WGS sequence"/>
</dbReference>
<dbReference type="Gene3D" id="3.30.70.270">
    <property type="match status" value="1"/>
</dbReference>
<organism evidence="10 11">
    <name type="scientific">Hirundo rustica rustica</name>
    <dbReference type="NCBI Taxonomy" id="333673"/>
    <lineage>
        <taxon>Eukaryota</taxon>
        <taxon>Metazoa</taxon>
        <taxon>Chordata</taxon>
        <taxon>Craniata</taxon>
        <taxon>Vertebrata</taxon>
        <taxon>Euteleostomi</taxon>
        <taxon>Archelosauria</taxon>
        <taxon>Archosauria</taxon>
        <taxon>Dinosauria</taxon>
        <taxon>Saurischia</taxon>
        <taxon>Theropoda</taxon>
        <taxon>Coelurosauria</taxon>
        <taxon>Aves</taxon>
        <taxon>Neognathae</taxon>
        <taxon>Neoaves</taxon>
        <taxon>Telluraves</taxon>
        <taxon>Australaves</taxon>
        <taxon>Passeriformes</taxon>
        <taxon>Sylvioidea</taxon>
        <taxon>Hirundinidae</taxon>
        <taxon>Hirundo</taxon>
    </lineage>
</organism>
<evidence type="ECO:0000256" key="5">
    <source>
        <dbReference type="ARBA" id="ARBA00022722"/>
    </source>
</evidence>
<dbReference type="STRING" id="333673.A0A3M0L480"/>
<comment type="caution">
    <text evidence="10">The sequence shown here is derived from an EMBL/GenBank/DDBJ whole genome shotgun (WGS) entry which is preliminary data.</text>
</comment>
<evidence type="ECO:0000313" key="11">
    <source>
        <dbReference type="Proteomes" id="UP000269221"/>
    </source>
</evidence>
<evidence type="ECO:0000256" key="2">
    <source>
        <dbReference type="ARBA" id="ARBA00012180"/>
    </source>
</evidence>
<gene>
    <name evidence="10" type="ORF">DUI87_03406</name>
</gene>
<dbReference type="SUPFAM" id="SSF58069">
    <property type="entry name" value="Virus ectodomain"/>
    <property type="match status" value="1"/>
</dbReference>
<evidence type="ECO:0000256" key="4">
    <source>
        <dbReference type="ARBA" id="ARBA00022695"/>
    </source>
</evidence>